<dbReference type="PANTHER" id="PTHR30561:SF1">
    <property type="entry name" value="MULTIDRUG TRANSPORTER EMRE"/>
    <property type="match status" value="1"/>
</dbReference>
<organism evidence="10 11">
    <name type="scientific">Neorhizobium alkalisoli</name>
    <dbReference type="NCBI Taxonomy" id="528178"/>
    <lineage>
        <taxon>Bacteria</taxon>
        <taxon>Pseudomonadati</taxon>
        <taxon>Pseudomonadota</taxon>
        <taxon>Alphaproteobacteria</taxon>
        <taxon>Hyphomicrobiales</taxon>
        <taxon>Rhizobiaceae</taxon>
        <taxon>Rhizobium/Agrobacterium group</taxon>
        <taxon>Neorhizobium</taxon>
    </lineage>
</organism>
<dbReference type="Gene3D" id="1.10.3730.20">
    <property type="match status" value="1"/>
</dbReference>
<evidence type="ECO:0000256" key="2">
    <source>
        <dbReference type="ARBA" id="ARBA00022448"/>
    </source>
</evidence>
<feature type="transmembrane region" description="Helical" evidence="9">
    <location>
        <begin position="33"/>
        <end position="51"/>
    </location>
</feature>
<dbReference type="GO" id="GO:0031460">
    <property type="term" value="P:glycine betaine transport"/>
    <property type="evidence" value="ECO:0007669"/>
    <property type="project" value="TreeGrafter"/>
</dbReference>
<dbReference type="OrthoDB" id="9808638at2"/>
<evidence type="ECO:0000313" key="11">
    <source>
        <dbReference type="Proteomes" id="UP000320653"/>
    </source>
</evidence>
<accession>A0A561R243</accession>
<evidence type="ECO:0000256" key="5">
    <source>
        <dbReference type="ARBA" id="ARBA00022989"/>
    </source>
</evidence>
<dbReference type="EMBL" id="VIWP01000002">
    <property type="protein sequence ID" value="TWF56678.1"/>
    <property type="molecule type" value="Genomic_DNA"/>
</dbReference>
<evidence type="ECO:0000256" key="6">
    <source>
        <dbReference type="ARBA" id="ARBA00023136"/>
    </source>
</evidence>
<evidence type="ECO:0000256" key="7">
    <source>
        <dbReference type="ARBA" id="ARBA00038032"/>
    </source>
</evidence>
<comment type="subcellular location">
    <subcellularLocation>
        <location evidence="1 8">Cell membrane</location>
        <topology evidence="1 8">Multi-pass membrane protein</topology>
    </subcellularLocation>
</comment>
<dbReference type="RefSeq" id="WP_145634444.1">
    <property type="nucleotide sequence ID" value="NZ_VIWP01000002.1"/>
</dbReference>
<evidence type="ECO:0000256" key="3">
    <source>
        <dbReference type="ARBA" id="ARBA00022475"/>
    </source>
</evidence>
<name>A0A561R243_9HYPH</name>
<dbReference type="InterPro" id="IPR037185">
    <property type="entry name" value="EmrE-like"/>
</dbReference>
<keyword evidence="4 8" id="KW-0812">Transmembrane</keyword>
<proteinExistence type="inferred from homology"/>
<comment type="similarity">
    <text evidence="7 8">Belongs to the drug/metabolite transporter (DMT) superfamily. Small multidrug resistance (SMR) (TC 2.A.7.1) family.</text>
</comment>
<keyword evidence="2" id="KW-0813">Transport</keyword>
<keyword evidence="5 9" id="KW-1133">Transmembrane helix</keyword>
<dbReference type="GO" id="GO:0015297">
    <property type="term" value="F:antiporter activity"/>
    <property type="evidence" value="ECO:0007669"/>
    <property type="project" value="TreeGrafter"/>
</dbReference>
<dbReference type="InterPro" id="IPR045324">
    <property type="entry name" value="Small_multidrug_res"/>
</dbReference>
<feature type="transmembrane region" description="Helical" evidence="9">
    <location>
        <begin position="63"/>
        <end position="83"/>
    </location>
</feature>
<reference evidence="10 11" key="1">
    <citation type="submission" date="2019-06" db="EMBL/GenBank/DDBJ databases">
        <title>Sorghum-associated microbial communities from plants grown in Nebraska, USA.</title>
        <authorList>
            <person name="Schachtman D."/>
        </authorList>
    </citation>
    <scope>NUCLEOTIDE SEQUENCE [LARGE SCALE GENOMIC DNA]</scope>
    <source>
        <strain evidence="10 11">1225</strain>
    </source>
</reference>
<dbReference type="GO" id="GO:0015199">
    <property type="term" value="F:amino-acid betaine transmembrane transporter activity"/>
    <property type="evidence" value="ECO:0007669"/>
    <property type="project" value="TreeGrafter"/>
</dbReference>
<dbReference type="InterPro" id="IPR000390">
    <property type="entry name" value="Small_drug/metabolite_transptr"/>
</dbReference>
<dbReference type="AlphaFoldDB" id="A0A561R243"/>
<evidence type="ECO:0000256" key="1">
    <source>
        <dbReference type="ARBA" id="ARBA00004651"/>
    </source>
</evidence>
<evidence type="ECO:0000256" key="4">
    <source>
        <dbReference type="ARBA" id="ARBA00022692"/>
    </source>
</evidence>
<sequence>MNPLVLAYGALAAAIVAEVTGSSMIYRTAQFTKLWPSIGVAICFGLALFFLSHATKVIPLGMAYAIWGGVGTVLTAAVSVLIYRHALDAAAMLGIAMIVGGVVVMNLFSHSASH</sequence>
<keyword evidence="11" id="KW-1185">Reference proteome</keyword>
<dbReference type="PANTHER" id="PTHR30561">
    <property type="entry name" value="SMR FAMILY PROTON-DEPENDENT DRUG EFFLUX TRANSPORTER SUGE"/>
    <property type="match status" value="1"/>
</dbReference>
<evidence type="ECO:0000313" key="10">
    <source>
        <dbReference type="EMBL" id="TWF56678.1"/>
    </source>
</evidence>
<dbReference type="GO" id="GO:0005886">
    <property type="term" value="C:plasma membrane"/>
    <property type="evidence" value="ECO:0007669"/>
    <property type="project" value="UniProtKB-SubCell"/>
</dbReference>
<evidence type="ECO:0000256" key="8">
    <source>
        <dbReference type="RuleBase" id="RU003942"/>
    </source>
</evidence>
<evidence type="ECO:0000256" key="9">
    <source>
        <dbReference type="SAM" id="Phobius"/>
    </source>
</evidence>
<keyword evidence="6 9" id="KW-0472">Membrane</keyword>
<dbReference type="Proteomes" id="UP000320653">
    <property type="component" value="Unassembled WGS sequence"/>
</dbReference>
<dbReference type="Pfam" id="PF00893">
    <property type="entry name" value="Multi_Drug_Res"/>
    <property type="match status" value="1"/>
</dbReference>
<protein>
    <submittedName>
        <fullName evidence="10">Small multidrug resistance pump</fullName>
    </submittedName>
</protein>
<comment type="caution">
    <text evidence="10">The sequence shown here is derived from an EMBL/GenBank/DDBJ whole genome shotgun (WGS) entry which is preliminary data.</text>
</comment>
<dbReference type="GO" id="GO:0015220">
    <property type="term" value="F:choline transmembrane transporter activity"/>
    <property type="evidence" value="ECO:0007669"/>
    <property type="project" value="TreeGrafter"/>
</dbReference>
<gene>
    <name evidence="10" type="ORF">FHW37_102316</name>
</gene>
<feature type="transmembrane region" description="Helical" evidence="9">
    <location>
        <begin position="89"/>
        <end position="108"/>
    </location>
</feature>
<dbReference type="SUPFAM" id="SSF103481">
    <property type="entry name" value="Multidrug resistance efflux transporter EmrE"/>
    <property type="match status" value="1"/>
</dbReference>
<keyword evidence="3" id="KW-1003">Cell membrane</keyword>